<feature type="region of interest" description="Disordered" evidence="4">
    <location>
        <begin position="390"/>
        <end position="420"/>
    </location>
</feature>
<keyword evidence="2" id="KW-0479">Metal-binding</keyword>
<dbReference type="InterPro" id="IPR036396">
    <property type="entry name" value="Cyt_P450_sf"/>
</dbReference>
<name>A0A8H4FEA7_COLGL</name>
<dbReference type="PANTHER" id="PTHR46696:SF6">
    <property type="entry name" value="P450, PUTATIVE (EUROFUNG)-RELATED"/>
    <property type="match status" value="1"/>
</dbReference>
<gene>
    <name evidence="5" type="ORF">GCG54_00002383</name>
</gene>
<dbReference type="RefSeq" id="XP_045256999.1">
    <property type="nucleotide sequence ID" value="XM_045402476.1"/>
</dbReference>
<comment type="similarity">
    <text evidence="1">Belongs to the cytochrome P450 family.</text>
</comment>
<dbReference type="GO" id="GO:0005506">
    <property type="term" value="F:iron ion binding"/>
    <property type="evidence" value="ECO:0007669"/>
    <property type="project" value="InterPro"/>
</dbReference>
<keyword evidence="6" id="KW-1185">Reference proteome</keyword>
<dbReference type="InterPro" id="IPR001128">
    <property type="entry name" value="Cyt_P450"/>
</dbReference>
<dbReference type="Proteomes" id="UP000613401">
    <property type="component" value="Unassembled WGS sequence"/>
</dbReference>
<dbReference type="PRINTS" id="PR00359">
    <property type="entry name" value="BP450"/>
</dbReference>
<feature type="region of interest" description="Disordered" evidence="4">
    <location>
        <begin position="434"/>
        <end position="453"/>
    </location>
</feature>
<accession>A0A8H4FEA7</accession>
<evidence type="ECO:0000256" key="1">
    <source>
        <dbReference type="ARBA" id="ARBA00010617"/>
    </source>
</evidence>
<dbReference type="GeneID" id="69009546"/>
<dbReference type="InterPro" id="IPR002397">
    <property type="entry name" value="Cyt_P450_B"/>
</dbReference>
<keyword evidence="3" id="KW-0408">Iron</keyword>
<dbReference type="SUPFAM" id="SSF48264">
    <property type="entry name" value="Cytochrome P450"/>
    <property type="match status" value="1"/>
</dbReference>
<dbReference type="PANTHER" id="PTHR46696">
    <property type="entry name" value="P450, PUTATIVE (EUROFUNG)-RELATED"/>
    <property type="match status" value="1"/>
</dbReference>
<sequence length="908" mass="100175">MGMAAISTSEQVQRDNLPFDIDTSAAVISNDPAKIYEEYRYLRKECPLIHTSQYGGYWLLTRYDDVKRAAMDSETYISSVRAVVPSDPRGIRRPPLNFDAPAHTPFRTALERTVKPARLRRLREPLQKHAEAELAPLIARGRGDISAEFAANFVARMESEWLNLEPDVAPKLAVTAASWLNAWRMQDGETVTTNSQKMYQIAQELLADRRIHPRDPEEDPASSLLLERDAEGHPLKEEHLIGCLRQSLVVGVVAPPILIGSICNHLSKDKELQNRLREDESLIPAAIEEFLRLYSPYRGFARTTSKEVCLHGKTIHPKEPITLCYTAANRDPEVFENPDDFILHRENIASHMGFGRGRHRCAGMPLARLALDIVLRVILRSTMDFEVDGHKQGAQPQLTPSGVASSASSSVHPFQPPAGNVAIHNVAPQVSQAMHASVVSASDHEGNNHDVASSSLLWPDSEELFQSLMSADGMTWDQSMPGLIPSAYQPQDVQSAGLSSTADGDELALAEDGQRAVQTINGILTNTNRTLRMTSQTFYGLSMHWAQYCGMYDLVPYRQTLPQTHDSIETKMHAWRSWAARETQLRTLLGLCIIDGVVSQFSGNLVNTWSATNSLPLSADEDAFAAETVDEWIEVMVSRGYNTGSGPDRFSDLYHSLVPDGTHMGPVYCLPGLLNIRILLEILASLTNDFERLNKGSQAQVAQKLGAVKALVTLRSHLAQSTTLSAADKTIGLLRWHAVCLDLVHIFGGKKREEPSRIDPNAWTQGLRARKCLLHAMEIHKIASEIPLGIIHDTCLPGALFAAATTFSSFALPGLSKVLVPPSVDWSMVILQGLDDTGQGTTSSTADVSKDTLAFLTNNVNPQSPGWIAQNLVYELSAIRILLHSLSQHWGVTREMEEVVGAWEARCS</sequence>
<evidence type="ECO:0000313" key="6">
    <source>
        <dbReference type="Proteomes" id="UP000613401"/>
    </source>
</evidence>
<dbReference type="GO" id="GO:0004497">
    <property type="term" value="F:monooxygenase activity"/>
    <property type="evidence" value="ECO:0007669"/>
    <property type="project" value="InterPro"/>
</dbReference>
<dbReference type="PROSITE" id="PS00086">
    <property type="entry name" value="CYTOCHROME_P450"/>
    <property type="match status" value="1"/>
</dbReference>
<comment type="caution">
    <text evidence="5">The sequence shown here is derived from an EMBL/GenBank/DDBJ whole genome shotgun (WGS) entry which is preliminary data.</text>
</comment>
<reference evidence="5" key="1">
    <citation type="journal article" date="2020" name="Phytopathology">
        <title>Genome sequence and comparative analysis of Colletotrichum gloeosporioides isolated from Liriodendron leaves.</title>
        <authorList>
            <person name="Fu F.F."/>
            <person name="Hao Z."/>
            <person name="Wang P."/>
            <person name="Lu Y."/>
            <person name="Xue L.J."/>
            <person name="Wei G."/>
            <person name="Tian Y."/>
            <person name="Baishi H."/>
            <person name="Xu H."/>
            <person name="Shi J."/>
            <person name="Cheng T."/>
            <person name="Wang G."/>
            <person name="Yi Y."/>
            <person name="Chen J."/>
        </authorList>
    </citation>
    <scope>NUCLEOTIDE SEQUENCE</scope>
    <source>
        <strain evidence="5">Lc1</strain>
    </source>
</reference>
<dbReference type="InterPro" id="IPR017972">
    <property type="entry name" value="Cyt_P450_CS"/>
</dbReference>
<dbReference type="Pfam" id="PF00067">
    <property type="entry name" value="p450"/>
    <property type="match status" value="1"/>
</dbReference>
<dbReference type="GO" id="GO:0020037">
    <property type="term" value="F:heme binding"/>
    <property type="evidence" value="ECO:0007669"/>
    <property type="project" value="InterPro"/>
</dbReference>
<protein>
    <submittedName>
        <fullName evidence="5">Pulcherriminic acid synthase</fullName>
    </submittedName>
</protein>
<dbReference type="GO" id="GO:0016705">
    <property type="term" value="F:oxidoreductase activity, acting on paired donors, with incorporation or reduction of molecular oxygen"/>
    <property type="evidence" value="ECO:0007669"/>
    <property type="project" value="InterPro"/>
</dbReference>
<evidence type="ECO:0000313" key="5">
    <source>
        <dbReference type="EMBL" id="KAF3797839.1"/>
    </source>
</evidence>
<dbReference type="EMBL" id="WVTB01000106">
    <property type="protein sequence ID" value="KAF3797839.1"/>
    <property type="molecule type" value="Genomic_DNA"/>
</dbReference>
<evidence type="ECO:0000256" key="4">
    <source>
        <dbReference type="SAM" id="MobiDB-lite"/>
    </source>
</evidence>
<reference evidence="5" key="2">
    <citation type="submission" date="2020-03" db="EMBL/GenBank/DDBJ databases">
        <authorList>
            <person name="Fu F.-F."/>
            <person name="Chen J."/>
        </authorList>
    </citation>
    <scope>NUCLEOTIDE SEQUENCE</scope>
    <source>
        <strain evidence="5">Lc1</strain>
    </source>
</reference>
<proteinExistence type="inferred from homology"/>
<dbReference type="Gene3D" id="1.10.630.10">
    <property type="entry name" value="Cytochrome P450"/>
    <property type="match status" value="1"/>
</dbReference>
<evidence type="ECO:0000256" key="2">
    <source>
        <dbReference type="ARBA" id="ARBA00022723"/>
    </source>
</evidence>
<evidence type="ECO:0000256" key="3">
    <source>
        <dbReference type="ARBA" id="ARBA00023004"/>
    </source>
</evidence>
<feature type="compositionally biased region" description="Low complexity" evidence="4">
    <location>
        <begin position="401"/>
        <end position="411"/>
    </location>
</feature>
<dbReference type="AlphaFoldDB" id="A0A8H4FEA7"/>
<organism evidence="5 6">
    <name type="scientific">Colletotrichum gloeosporioides</name>
    <name type="common">Anthracnose fungus</name>
    <name type="synonym">Glomerella cingulata</name>
    <dbReference type="NCBI Taxonomy" id="474922"/>
    <lineage>
        <taxon>Eukaryota</taxon>
        <taxon>Fungi</taxon>
        <taxon>Dikarya</taxon>
        <taxon>Ascomycota</taxon>
        <taxon>Pezizomycotina</taxon>
        <taxon>Sordariomycetes</taxon>
        <taxon>Hypocreomycetidae</taxon>
        <taxon>Glomerellales</taxon>
        <taxon>Glomerellaceae</taxon>
        <taxon>Colletotrichum</taxon>
        <taxon>Colletotrichum gloeosporioides species complex</taxon>
    </lineage>
</organism>